<dbReference type="Proteomes" id="UP001279734">
    <property type="component" value="Unassembled WGS sequence"/>
</dbReference>
<protein>
    <submittedName>
        <fullName evidence="1">Uncharacterized protein</fullName>
    </submittedName>
</protein>
<dbReference type="AlphaFoldDB" id="A0AAD3TII5"/>
<name>A0AAD3TII5_NEPGR</name>
<organism evidence="1 2">
    <name type="scientific">Nepenthes gracilis</name>
    <name type="common">Slender pitcher plant</name>
    <dbReference type="NCBI Taxonomy" id="150966"/>
    <lineage>
        <taxon>Eukaryota</taxon>
        <taxon>Viridiplantae</taxon>
        <taxon>Streptophyta</taxon>
        <taxon>Embryophyta</taxon>
        <taxon>Tracheophyta</taxon>
        <taxon>Spermatophyta</taxon>
        <taxon>Magnoliopsida</taxon>
        <taxon>eudicotyledons</taxon>
        <taxon>Gunneridae</taxon>
        <taxon>Pentapetalae</taxon>
        <taxon>Caryophyllales</taxon>
        <taxon>Nepenthaceae</taxon>
        <taxon>Nepenthes</taxon>
    </lineage>
</organism>
<keyword evidence="2" id="KW-1185">Reference proteome</keyword>
<dbReference type="EMBL" id="BSYO01000036">
    <property type="protein sequence ID" value="GMH29618.1"/>
    <property type="molecule type" value="Genomic_DNA"/>
</dbReference>
<gene>
    <name evidence="1" type="ORF">Nepgr_031461</name>
</gene>
<sequence length="322" mass="35454">MKPRPNAGMPPRMRAVWRPKPLSCADAINNVIVSPGYSLAEKSSADDLGCDEIGVPQCDGEESLCDCKGPVGALCIQSQPPCGMNYIDGAHSDRDCLIDGFDCSTPESIARINRKYSLVVPDKIVSSSYDNLEGYKLDVAQVTFQEALCSDHLASSQVLGDLDLVADPKHSHEYFPVVTQSLGDLDVADMGSDPMFRATKMLTGNTAFRHSLRALAPDHKNLVILFFFDKCWYNLSDQAKDDFKSSFPIVGANLHNSDDAPLEVLRISLLAHPNIGFLCPLEEQIVMLRNWLGRLAVDVEYALIRLSFQYLIQIVNWAGLSS</sequence>
<reference evidence="1" key="1">
    <citation type="submission" date="2023-05" db="EMBL/GenBank/DDBJ databases">
        <title>Nepenthes gracilis genome sequencing.</title>
        <authorList>
            <person name="Fukushima K."/>
        </authorList>
    </citation>
    <scope>NUCLEOTIDE SEQUENCE</scope>
    <source>
        <strain evidence="1">SING2019-196</strain>
    </source>
</reference>
<accession>A0AAD3TII5</accession>
<evidence type="ECO:0000313" key="1">
    <source>
        <dbReference type="EMBL" id="GMH29618.1"/>
    </source>
</evidence>
<evidence type="ECO:0000313" key="2">
    <source>
        <dbReference type="Proteomes" id="UP001279734"/>
    </source>
</evidence>
<proteinExistence type="predicted"/>
<comment type="caution">
    <text evidence="1">The sequence shown here is derived from an EMBL/GenBank/DDBJ whole genome shotgun (WGS) entry which is preliminary data.</text>
</comment>